<reference evidence="3" key="1">
    <citation type="submission" date="2021-10" db="EMBL/GenBank/DDBJ databases">
        <authorList>
            <person name="Lyu M."/>
            <person name="Wang X."/>
            <person name="Meng X."/>
            <person name="Xu K."/>
        </authorList>
    </citation>
    <scope>NUCLEOTIDE SEQUENCE</scope>
    <source>
        <strain evidence="3">A6</strain>
    </source>
</reference>
<evidence type="ECO:0000259" key="2">
    <source>
        <dbReference type="SMART" id="SM00245"/>
    </source>
</evidence>
<feature type="chain" id="PRO_5045211165" description="Tail specific protease domain-containing protein" evidence="1">
    <location>
        <begin position="23"/>
        <end position="554"/>
    </location>
</feature>
<dbReference type="EMBL" id="JAJGAK010000004">
    <property type="protein sequence ID" value="MCC8364289.1"/>
    <property type="molecule type" value="Genomic_DNA"/>
</dbReference>
<dbReference type="SMART" id="SM00245">
    <property type="entry name" value="TSPc"/>
    <property type="match status" value="1"/>
</dbReference>
<gene>
    <name evidence="3" type="ORF">LK996_14535</name>
</gene>
<dbReference type="PANTHER" id="PTHR32060">
    <property type="entry name" value="TAIL-SPECIFIC PROTEASE"/>
    <property type="match status" value="1"/>
</dbReference>
<keyword evidence="4" id="KW-1185">Reference proteome</keyword>
<proteinExistence type="predicted"/>
<dbReference type="PANTHER" id="PTHR32060:SF30">
    <property type="entry name" value="CARBOXY-TERMINAL PROCESSING PROTEASE CTPA"/>
    <property type="match status" value="1"/>
</dbReference>
<keyword evidence="1" id="KW-0732">Signal</keyword>
<name>A0ABS8JL18_9GAMM</name>
<protein>
    <recommendedName>
        <fullName evidence="2">Tail specific protease domain-containing protein</fullName>
    </recommendedName>
</protein>
<feature type="domain" description="Tail specific protease" evidence="2">
    <location>
        <begin position="312"/>
        <end position="523"/>
    </location>
</feature>
<dbReference type="NCBIfam" id="NF047558">
    <property type="entry name" value="TPR_END_plus"/>
    <property type="match status" value="1"/>
</dbReference>
<sequence length="554" mass="59921">MRLRLSLLTLALSAGFALPVLAQDASALAEQAQAAYAAKDYARSADLYAAAAKAGADTGGVYYNAACSAALAGRGDAAFDFLQQAVDAGWANGKHMAQDSDLASLHADARWAPLIARIDRIGAQRERMWNNPALTSAWDAPLTEDQRVAGLSRAWSEAKYNFVNFDLVPDLDWDALYLATLPRVRAAKSNEAYYKEMQRFYAQLGDGHTSVFPDKEAADAWASRPGINTLWLEGRVIVRDVFDPALRAAGVAPGWEIVAVDGRPVTAFAHDAVLPYIAASTQQDRESRMYERFLLTGPLDAPARVTVRDLQGKSHELSMPRMAAKPRTALLPNTAPFEFRMLPGNVAWVALRSFGDDTAAKEYLAQFAQIAKADAIVFDLRDNGGGNSGVGYKVLATLTDKAFQTSAWRTREYVPTYRAWQQGEQAHREAAGVVAPDGARRYDKPVYVLTSARTYSAAEDFAVAFDAMQRGRIVGEATGGSTGQPLIVSLPGGIMARICTKRDTYPDGREFVGVGVKPQVVVHPTVADFRAGRDTVLEAALELARGKNALAGGR</sequence>
<dbReference type="Gene3D" id="3.90.226.10">
    <property type="entry name" value="2-enoyl-CoA Hydratase, Chain A, domain 1"/>
    <property type="match status" value="1"/>
</dbReference>
<dbReference type="Proteomes" id="UP001165293">
    <property type="component" value="Unassembled WGS sequence"/>
</dbReference>
<dbReference type="CDD" id="cd07563">
    <property type="entry name" value="Peptidase_S41_IRBP"/>
    <property type="match status" value="1"/>
</dbReference>
<dbReference type="Pfam" id="PF03572">
    <property type="entry name" value="Peptidase_S41"/>
    <property type="match status" value="1"/>
</dbReference>
<dbReference type="SUPFAM" id="SSF52096">
    <property type="entry name" value="ClpP/crotonase"/>
    <property type="match status" value="1"/>
</dbReference>
<dbReference type="InterPro" id="IPR029045">
    <property type="entry name" value="ClpP/crotonase-like_dom_sf"/>
</dbReference>
<comment type="caution">
    <text evidence="3">The sequence shown here is derived from an EMBL/GenBank/DDBJ whole genome shotgun (WGS) entry which is preliminary data.</text>
</comment>
<evidence type="ECO:0000256" key="1">
    <source>
        <dbReference type="SAM" id="SignalP"/>
    </source>
</evidence>
<accession>A0ABS8JL18</accession>
<evidence type="ECO:0000313" key="4">
    <source>
        <dbReference type="Proteomes" id="UP001165293"/>
    </source>
</evidence>
<evidence type="ECO:0000313" key="3">
    <source>
        <dbReference type="EMBL" id="MCC8364289.1"/>
    </source>
</evidence>
<dbReference type="RefSeq" id="WP_230528083.1">
    <property type="nucleotide sequence ID" value="NZ_JAJGAK010000004.1"/>
</dbReference>
<organism evidence="3 4">
    <name type="scientific">Noviluteimonas lactosilytica</name>
    <dbReference type="NCBI Taxonomy" id="2888523"/>
    <lineage>
        <taxon>Bacteria</taxon>
        <taxon>Pseudomonadati</taxon>
        <taxon>Pseudomonadota</taxon>
        <taxon>Gammaproteobacteria</taxon>
        <taxon>Lysobacterales</taxon>
        <taxon>Lysobacteraceae</taxon>
        <taxon>Noviluteimonas</taxon>
    </lineage>
</organism>
<dbReference type="InterPro" id="IPR005151">
    <property type="entry name" value="Tail-specific_protease"/>
</dbReference>
<dbReference type="Gene3D" id="3.30.750.44">
    <property type="match status" value="1"/>
</dbReference>
<feature type="signal peptide" evidence="1">
    <location>
        <begin position="1"/>
        <end position="22"/>
    </location>
</feature>